<keyword evidence="1" id="KW-0732">Signal</keyword>
<keyword evidence="3" id="KW-1185">Reference proteome</keyword>
<proteinExistence type="predicted"/>
<comment type="caution">
    <text evidence="2">The sequence shown here is derived from an EMBL/GenBank/DDBJ whole genome shotgun (WGS) entry which is preliminary data.</text>
</comment>
<dbReference type="AlphaFoldDB" id="A0A7X5HUS2"/>
<evidence type="ECO:0008006" key="4">
    <source>
        <dbReference type="Google" id="ProtNLM"/>
    </source>
</evidence>
<evidence type="ECO:0000313" key="2">
    <source>
        <dbReference type="EMBL" id="NDL67055.1"/>
    </source>
</evidence>
<reference evidence="2 3" key="1">
    <citation type="submission" date="2020-01" db="EMBL/GenBank/DDBJ databases">
        <title>Anaeroalcalibacter tamaniensis gen. nov., sp. nov., moderately halophilic strictly anaerobic fermenter bacterium from mud volcano of Taman peninsula.</title>
        <authorList>
            <person name="Frolova A."/>
            <person name="Merkel A.Y."/>
            <person name="Slobodkin A.I."/>
        </authorList>
    </citation>
    <scope>NUCLEOTIDE SEQUENCE [LARGE SCALE GENOMIC DNA]</scope>
    <source>
        <strain evidence="2 3">F-3ap</strain>
    </source>
</reference>
<evidence type="ECO:0000256" key="1">
    <source>
        <dbReference type="SAM" id="SignalP"/>
    </source>
</evidence>
<dbReference type="Proteomes" id="UP000461585">
    <property type="component" value="Unassembled WGS sequence"/>
</dbReference>
<accession>A0A7X5HUS2</accession>
<sequence length="159" mass="16760">MKKISMLFGVLVFVLGLAGCSAAGGGPAASPNPAPDKSVEEIIGMITEDAGIETQTMITVLDSENLPWFLFMDPVEGAEAVAADAMMSAVAHSVVLARMPEGTDMEALKREVADKADPRKWICVEAEKTVVEVNGNLLLLVMSNDEVASAVAGHFLDLE</sequence>
<name>A0A7X5HUS2_9FIRM</name>
<protein>
    <recommendedName>
        <fullName evidence="4">DUF4358 domain-containing protein</fullName>
    </recommendedName>
</protein>
<organism evidence="2 3">
    <name type="scientific">Anaerotalea alkaliphila</name>
    <dbReference type="NCBI Taxonomy" id="2662126"/>
    <lineage>
        <taxon>Bacteria</taxon>
        <taxon>Bacillati</taxon>
        <taxon>Bacillota</taxon>
        <taxon>Clostridia</taxon>
        <taxon>Eubacteriales</taxon>
        <taxon>Anaerotalea</taxon>
    </lineage>
</organism>
<dbReference type="EMBL" id="JAAEEH010000009">
    <property type="protein sequence ID" value="NDL67055.1"/>
    <property type="molecule type" value="Genomic_DNA"/>
</dbReference>
<feature type="signal peptide" evidence="1">
    <location>
        <begin position="1"/>
        <end position="22"/>
    </location>
</feature>
<dbReference type="PROSITE" id="PS51257">
    <property type="entry name" value="PROKAR_LIPOPROTEIN"/>
    <property type="match status" value="1"/>
</dbReference>
<gene>
    <name evidence="2" type="ORF">GXN74_04740</name>
</gene>
<dbReference type="RefSeq" id="WP_162369781.1">
    <property type="nucleotide sequence ID" value="NZ_JAAEEH010000009.1"/>
</dbReference>
<feature type="chain" id="PRO_5039248124" description="DUF4358 domain-containing protein" evidence="1">
    <location>
        <begin position="23"/>
        <end position="159"/>
    </location>
</feature>
<evidence type="ECO:0000313" key="3">
    <source>
        <dbReference type="Proteomes" id="UP000461585"/>
    </source>
</evidence>